<dbReference type="EMBL" id="OU900096">
    <property type="protein sequence ID" value="CAG9860578.1"/>
    <property type="molecule type" value="Genomic_DNA"/>
</dbReference>
<feature type="region of interest" description="Disordered" evidence="1">
    <location>
        <begin position="163"/>
        <end position="251"/>
    </location>
</feature>
<organism evidence="2 3">
    <name type="scientific">Phyllotreta striolata</name>
    <name type="common">Striped flea beetle</name>
    <name type="synonym">Crioceris striolata</name>
    <dbReference type="NCBI Taxonomy" id="444603"/>
    <lineage>
        <taxon>Eukaryota</taxon>
        <taxon>Metazoa</taxon>
        <taxon>Ecdysozoa</taxon>
        <taxon>Arthropoda</taxon>
        <taxon>Hexapoda</taxon>
        <taxon>Insecta</taxon>
        <taxon>Pterygota</taxon>
        <taxon>Neoptera</taxon>
        <taxon>Endopterygota</taxon>
        <taxon>Coleoptera</taxon>
        <taxon>Polyphaga</taxon>
        <taxon>Cucujiformia</taxon>
        <taxon>Chrysomeloidea</taxon>
        <taxon>Chrysomelidae</taxon>
        <taxon>Galerucinae</taxon>
        <taxon>Alticini</taxon>
        <taxon>Phyllotreta</taxon>
    </lineage>
</organism>
<feature type="region of interest" description="Disordered" evidence="1">
    <location>
        <begin position="668"/>
        <end position="689"/>
    </location>
</feature>
<feature type="compositionally biased region" description="Basic and acidic residues" evidence="1">
    <location>
        <begin position="229"/>
        <end position="239"/>
    </location>
</feature>
<feature type="compositionally biased region" description="Low complexity" evidence="1">
    <location>
        <begin position="33"/>
        <end position="48"/>
    </location>
</feature>
<reference evidence="2" key="1">
    <citation type="submission" date="2022-01" db="EMBL/GenBank/DDBJ databases">
        <authorList>
            <person name="King R."/>
        </authorList>
    </citation>
    <scope>NUCLEOTIDE SEQUENCE</scope>
</reference>
<dbReference type="OrthoDB" id="6784559at2759"/>
<gene>
    <name evidence="2" type="ORF">PHYEVI_LOCUS6928</name>
</gene>
<feature type="region of interest" description="Disordered" evidence="1">
    <location>
        <begin position="298"/>
        <end position="335"/>
    </location>
</feature>
<sequence length="1076" mass="123100">MEHFKKRLIHKHQKPARKVSPKPVLDNGEEDVSSNSSTGSGVNSASLSRAESRKEANQSLKVARKRAVCRSKFRHNSLKIFKLGSSIPTSLCKSKEPYNVSAEKKIQHCYEESRGKAGFRRDEKSANKETITEQIINSMEGSLKKDQRIPAFESAHSGIVTTKHNLPPVISDIPAKRSRCSGFEDEQKTDLASISETENQRKFESTSNSILSEADNKRTNEEPIQQRNKTPEQKQERISPDSTFNENTSNQYPIDFAVTKPALSLPISKMLPKDTSAIPIPASHPSVGAQNLCLRPVSNPSLSTEEKHPDKPINLSIKKPNETPQKSEPITAPSARSNCQFPEIQHQIRRKSKQFNPVEDIAATSNILMFSEFSVEILVVLSKAYREITKFTKSTAVRDEFTTNLRKRADEILEYVNLKLFDLHYPYCRSYTQELMECDLELHIPFLKHVLGLFSTYYSNHVWMKHVLMTLSNKISTGANYLAAYPPAAEAGGFRPSDKIKKPVQQSKVLTYSDFVHKSLAQSFSSECYPGDNRHVPPKLQKSPPTPAEIFSLNKPLKKEKCVDKETEAPHKKQIYLNNNTVIIKDHSMEITKATDIKVDKGFGKVEMAIEKQNKDQITVHQKRESQKEILKDDLHLFKELLKQEDQTIYNRIINKIKHVKGAIYSHRTQTNEDSKRNHRKSFTKSQSAADDLSSRSLKIAAPAADVIVIDDDVEDSKDLNQNYFPTKKILTLQSKKEDALVISKKYPTRDYPQETEDYTRLSLIQKPQITCKLPPNPPENINKNDLKKPAIYSKTPKYPIFESPDIFPIPSNSARPFLTSQTSTSSRTSDVVSPTILQFPMELSPLNPYSHPGTNLNWKEYKNNFLDSRQLMHRRQSVETISSVGSDYSPNLDADDNNFKIRIDSKWYRVKRSVMDCIPKGKLCYVREKNYLIRYYDDNQLSQFIQNMNVNLISPGVFDFLKLIRERVDGFMGDDIFISPCDLPENSHLFPLPININFTKDDYISIPEMYVEEVEKVEKYAPKDFLGFYKYVTGYQIVNNHHPISFQTFLTMHNTNGIKIFFKRYLLSILENKCD</sequence>
<feature type="region of interest" description="Disordered" evidence="1">
    <location>
        <begin position="1"/>
        <end position="60"/>
    </location>
</feature>
<feature type="compositionally biased region" description="Basic residues" evidence="1">
    <location>
        <begin position="1"/>
        <end position="20"/>
    </location>
</feature>
<keyword evidence="3" id="KW-1185">Reference proteome</keyword>
<feature type="compositionally biased region" description="Polar residues" evidence="1">
    <location>
        <begin position="322"/>
        <end position="335"/>
    </location>
</feature>
<name>A0A9N9TKQ3_PHYSR</name>
<evidence type="ECO:0000256" key="1">
    <source>
        <dbReference type="SAM" id="MobiDB-lite"/>
    </source>
</evidence>
<accession>A0A9N9TKQ3</accession>
<protein>
    <submittedName>
        <fullName evidence="2">Uncharacterized protein</fullName>
    </submittedName>
</protein>
<evidence type="ECO:0000313" key="2">
    <source>
        <dbReference type="EMBL" id="CAG9860578.1"/>
    </source>
</evidence>
<proteinExistence type="predicted"/>
<dbReference type="Proteomes" id="UP001153712">
    <property type="component" value="Chromosome 3"/>
</dbReference>
<dbReference type="AlphaFoldDB" id="A0A9N9TKQ3"/>
<evidence type="ECO:0000313" key="3">
    <source>
        <dbReference type="Proteomes" id="UP001153712"/>
    </source>
</evidence>
<feature type="compositionally biased region" description="Polar residues" evidence="1">
    <location>
        <begin position="240"/>
        <end position="251"/>
    </location>
</feature>